<keyword evidence="1" id="KW-0472">Membrane</keyword>
<protein>
    <recommendedName>
        <fullName evidence="4">YtxH-like protein</fullName>
    </recommendedName>
</protein>
<keyword evidence="1" id="KW-0812">Transmembrane</keyword>
<reference evidence="2 3" key="1">
    <citation type="submission" date="2023-07" db="EMBL/GenBank/DDBJ databases">
        <title>Genomic Encyclopedia of Type Strains, Phase IV (KMG-IV): sequencing the most valuable type-strain genomes for metagenomic binning, comparative biology and taxonomic classification.</title>
        <authorList>
            <person name="Goeker M."/>
        </authorList>
    </citation>
    <scope>NUCLEOTIDE SEQUENCE [LARGE SCALE GENOMIC DNA]</scope>
    <source>
        <strain evidence="2 3">DSM 4006</strain>
    </source>
</reference>
<feature type="transmembrane region" description="Helical" evidence="1">
    <location>
        <begin position="24"/>
        <end position="44"/>
    </location>
</feature>
<gene>
    <name evidence="2" type="ORF">J2S03_002634</name>
</gene>
<dbReference type="Proteomes" id="UP001232973">
    <property type="component" value="Unassembled WGS sequence"/>
</dbReference>
<keyword evidence="1" id="KW-1133">Transmembrane helix</keyword>
<evidence type="ECO:0008006" key="4">
    <source>
        <dbReference type="Google" id="ProtNLM"/>
    </source>
</evidence>
<evidence type="ECO:0000256" key="1">
    <source>
        <dbReference type="SAM" id="Phobius"/>
    </source>
</evidence>
<organism evidence="2 3">
    <name type="scientific">Alicyclobacillus cycloheptanicus</name>
    <dbReference type="NCBI Taxonomy" id="1457"/>
    <lineage>
        <taxon>Bacteria</taxon>
        <taxon>Bacillati</taxon>
        <taxon>Bacillota</taxon>
        <taxon>Bacilli</taxon>
        <taxon>Bacillales</taxon>
        <taxon>Alicyclobacillaceae</taxon>
        <taxon>Alicyclobacillus</taxon>
    </lineage>
</organism>
<name>A0ABT9XKE6_9BACL</name>
<dbReference type="EMBL" id="JAUSTP010000023">
    <property type="protein sequence ID" value="MDQ0190767.1"/>
    <property type="molecule type" value="Genomic_DNA"/>
</dbReference>
<comment type="caution">
    <text evidence="2">The sequence shown here is derived from an EMBL/GenBank/DDBJ whole genome shotgun (WGS) entry which is preliminary data.</text>
</comment>
<proteinExistence type="predicted"/>
<dbReference type="RefSeq" id="WP_274454461.1">
    <property type="nucleotide sequence ID" value="NZ_CP067097.1"/>
</dbReference>
<evidence type="ECO:0000313" key="2">
    <source>
        <dbReference type="EMBL" id="MDQ0190767.1"/>
    </source>
</evidence>
<accession>A0ABT9XKE6</accession>
<sequence length="71" mass="7827">MWDLMNGMADGVRSRFMPRRRNGVGTMTAMLIGASVGIAAWEAWRRTQPMSRIGDGAAAEMAQNVIDQLED</sequence>
<evidence type="ECO:0000313" key="3">
    <source>
        <dbReference type="Proteomes" id="UP001232973"/>
    </source>
</evidence>
<keyword evidence="3" id="KW-1185">Reference proteome</keyword>